<dbReference type="RefSeq" id="WP_092056890.1">
    <property type="nucleotide sequence ID" value="NZ_FOQD01000025.1"/>
</dbReference>
<keyword evidence="3" id="KW-1185">Reference proteome</keyword>
<sequence length="256" mass="29304">MNRLRLDILPQPTDTTCGPTCLQAVYRYFGENCSLDHVIKEVGQLEQGGTLAVFLGCHALRKGYDVTLYTYDLQVFDPTWFRLDRDVDLEEKLIAQMQIKDRPRLHTATVAYIEFLRLGGKLRMEVLTIDLIRRYLKRDIPVLTGLSATFLYGEMREYCPDNPPPGRTTLADDVRGFPAGHFVVLCGYDPDRRTVLVADPLEANPFAKDRQYAVDIDRVFSAIMLGIVTYDANLLLVRPKNHQKGVERHARTDRDR</sequence>
<dbReference type="InterPro" id="IPR039564">
    <property type="entry name" value="Peptidase_C39-like"/>
</dbReference>
<dbReference type="STRING" id="1576369.SAMN05421753_12564"/>
<evidence type="ECO:0000313" key="3">
    <source>
        <dbReference type="Proteomes" id="UP000199518"/>
    </source>
</evidence>
<dbReference type="Pfam" id="PF13529">
    <property type="entry name" value="Peptidase_C39_2"/>
    <property type="match status" value="1"/>
</dbReference>
<dbReference type="Gene3D" id="3.90.70.10">
    <property type="entry name" value="Cysteine proteinases"/>
    <property type="match status" value="1"/>
</dbReference>
<dbReference type="EMBL" id="FOQD01000025">
    <property type="protein sequence ID" value="SFJ61708.1"/>
    <property type="molecule type" value="Genomic_DNA"/>
</dbReference>
<protein>
    <submittedName>
        <fullName evidence="2">Peptidase_C39 like family protein</fullName>
    </submittedName>
</protein>
<feature type="domain" description="Peptidase C39-like" evidence="1">
    <location>
        <begin position="8"/>
        <end position="200"/>
    </location>
</feature>
<gene>
    <name evidence="2" type="ORF">SAMN05421753_12564</name>
</gene>
<name>A0A1I3SSG0_9PLAN</name>
<dbReference type="Proteomes" id="UP000199518">
    <property type="component" value="Unassembled WGS sequence"/>
</dbReference>
<proteinExistence type="predicted"/>
<dbReference type="OrthoDB" id="9805906at2"/>
<organism evidence="2 3">
    <name type="scientific">Planctomicrobium piriforme</name>
    <dbReference type="NCBI Taxonomy" id="1576369"/>
    <lineage>
        <taxon>Bacteria</taxon>
        <taxon>Pseudomonadati</taxon>
        <taxon>Planctomycetota</taxon>
        <taxon>Planctomycetia</taxon>
        <taxon>Planctomycetales</taxon>
        <taxon>Planctomycetaceae</taxon>
        <taxon>Planctomicrobium</taxon>
    </lineage>
</organism>
<reference evidence="3" key="1">
    <citation type="submission" date="2016-10" db="EMBL/GenBank/DDBJ databases">
        <authorList>
            <person name="Varghese N."/>
            <person name="Submissions S."/>
        </authorList>
    </citation>
    <scope>NUCLEOTIDE SEQUENCE [LARGE SCALE GENOMIC DNA]</scope>
    <source>
        <strain evidence="3">DSM 26348</strain>
    </source>
</reference>
<accession>A0A1I3SSG0</accession>
<dbReference type="AlphaFoldDB" id="A0A1I3SSG0"/>
<evidence type="ECO:0000259" key="1">
    <source>
        <dbReference type="Pfam" id="PF13529"/>
    </source>
</evidence>
<evidence type="ECO:0000313" key="2">
    <source>
        <dbReference type="EMBL" id="SFJ61708.1"/>
    </source>
</evidence>